<dbReference type="PROSITE" id="PS51257">
    <property type="entry name" value="PROKAR_LIPOPROTEIN"/>
    <property type="match status" value="1"/>
</dbReference>
<evidence type="ECO:0000313" key="2">
    <source>
        <dbReference type="EMBL" id="HJF93654.1"/>
    </source>
</evidence>
<reference evidence="2" key="2">
    <citation type="submission" date="2021-09" db="EMBL/GenBank/DDBJ databases">
        <authorList>
            <person name="Gilroy R."/>
        </authorList>
    </citation>
    <scope>NUCLEOTIDE SEQUENCE</scope>
    <source>
        <strain evidence="2">ChiSjej5B23-16112</strain>
    </source>
</reference>
<organism evidence="2 3">
    <name type="scientific">Lachnoclostridium phocaeense</name>
    <dbReference type="NCBI Taxonomy" id="1871021"/>
    <lineage>
        <taxon>Bacteria</taxon>
        <taxon>Bacillati</taxon>
        <taxon>Bacillota</taxon>
        <taxon>Clostridia</taxon>
        <taxon>Lachnospirales</taxon>
        <taxon>Lachnospiraceae</taxon>
    </lineage>
</organism>
<dbReference type="AlphaFoldDB" id="A0A921LDL6"/>
<evidence type="ECO:0000256" key="1">
    <source>
        <dbReference type="SAM" id="SignalP"/>
    </source>
</evidence>
<sequence length="64" mass="6622">MKKVWTSLLLILSAAFLLTACADGGQQEEDTGAEGGLPGGAGRLQGSPGFLRVFHGFGDHLAHL</sequence>
<proteinExistence type="predicted"/>
<keyword evidence="1" id="KW-0732">Signal</keyword>
<accession>A0A921LDL6</accession>
<dbReference type="RefSeq" id="WP_281725038.1">
    <property type="nucleotide sequence ID" value="NZ_CALKQL010000019.1"/>
</dbReference>
<dbReference type="EMBL" id="DYVY01000046">
    <property type="protein sequence ID" value="HJF93654.1"/>
    <property type="molecule type" value="Genomic_DNA"/>
</dbReference>
<feature type="signal peptide" evidence="1">
    <location>
        <begin position="1"/>
        <end position="22"/>
    </location>
</feature>
<dbReference type="Proteomes" id="UP000769156">
    <property type="component" value="Unassembled WGS sequence"/>
</dbReference>
<feature type="chain" id="PRO_5036765728" evidence="1">
    <location>
        <begin position="23"/>
        <end position="64"/>
    </location>
</feature>
<reference evidence="2" key="1">
    <citation type="journal article" date="2021" name="PeerJ">
        <title>Extensive microbial diversity within the chicken gut microbiome revealed by metagenomics and culture.</title>
        <authorList>
            <person name="Gilroy R."/>
            <person name="Ravi A."/>
            <person name="Getino M."/>
            <person name="Pursley I."/>
            <person name="Horton D.L."/>
            <person name="Alikhan N.F."/>
            <person name="Baker D."/>
            <person name="Gharbi K."/>
            <person name="Hall N."/>
            <person name="Watson M."/>
            <person name="Adriaenssens E.M."/>
            <person name="Foster-Nyarko E."/>
            <person name="Jarju S."/>
            <person name="Secka A."/>
            <person name="Antonio M."/>
            <person name="Oren A."/>
            <person name="Chaudhuri R.R."/>
            <person name="La Ragione R."/>
            <person name="Hildebrand F."/>
            <person name="Pallen M.J."/>
        </authorList>
    </citation>
    <scope>NUCLEOTIDE SEQUENCE</scope>
    <source>
        <strain evidence="2">ChiSjej5B23-16112</strain>
    </source>
</reference>
<protein>
    <submittedName>
        <fullName evidence="2">Uncharacterized protein</fullName>
    </submittedName>
</protein>
<name>A0A921LDL6_9FIRM</name>
<evidence type="ECO:0000313" key="3">
    <source>
        <dbReference type="Proteomes" id="UP000769156"/>
    </source>
</evidence>
<gene>
    <name evidence="2" type="ORF">K8V82_02560</name>
</gene>
<comment type="caution">
    <text evidence="2">The sequence shown here is derived from an EMBL/GenBank/DDBJ whole genome shotgun (WGS) entry which is preliminary data.</text>
</comment>